<dbReference type="PIRSF" id="PIRSF032620">
    <property type="entry name" value="UCP032620"/>
    <property type="match status" value="1"/>
</dbReference>
<organism evidence="2 3">
    <name type="scientific">Cardiobacterium hominis</name>
    <dbReference type="NCBI Taxonomy" id="2718"/>
    <lineage>
        <taxon>Bacteria</taxon>
        <taxon>Pseudomonadati</taxon>
        <taxon>Pseudomonadota</taxon>
        <taxon>Gammaproteobacteria</taxon>
        <taxon>Cardiobacteriales</taxon>
        <taxon>Cardiobacteriaceae</taxon>
        <taxon>Cardiobacterium</taxon>
    </lineage>
</organism>
<sequence>MYYHVVIKANGKIFSELDKDNLDEIKNDIVKPYLENEDFYFDSRFLNRQSITDFSIKKSELTSKDILHKIKIRLGNNIVFAVNPRDIIVENNEHTINITKNILKEVGITGSKNIHVENNLVKNKQEIFIVHGRDNESKISVARFIEQLGLEAIILHEQSNAGKTIIEKIEEHTDVGFAIVLYTPCDLGGLKESEERKPRARQNVVFEHGYLIAKLGRPRVCALVKEEVEFPSDINGMVYLTFDNSGAWAYKIADELNKVGYQIDKNKIKI</sequence>
<evidence type="ECO:0000259" key="1">
    <source>
        <dbReference type="Pfam" id="PF10137"/>
    </source>
</evidence>
<dbReference type="InterPro" id="IPR014571">
    <property type="entry name" value="UCP032620"/>
</dbReference>
<feature type="domain" description="CD-NTase-associated protein 12/Pycsar effector protein TIR" evidence="1">
    <location>
        <begin position="127"/>
        <end position="244"/>
    </location>
</feature>
<dbReference type="RefSeq" id="WP_079542158.1">
    <property type="nucleotide sequence ID" value="NZ_CP171111.1"/>
</dbReference>
<reference evidence="3" key="1">
    <citation type="submission" date="2016-04" db="EMBL/GenBank/DDBJ databases">
        <authorList>
            <person name="Tagini F."/>
        </authorList>
    </citation>
    <scope>NUCLEOTIDE SEQUENCE [LARGE SCALE GENOMIC DNA]</scope>
    <source>
        <strain evidence="3">CHUV0807</strain>
    </source>
</reference>
<gene>
    <name evidence="2" type="ORF">CHUV0807_2390</name>
</gene>
<evidence type="ECO:0000313" key="3">
    <source>
        <dbReference type="Proteomes" id="UP000190837"/>
    </source>
</evidence>
<evidence type="ECO:0000313" key="2">
    <source>
        <dbReference type="EMBL" id="SAM71886.1"/>
    </source>
</evidence>
<dbReference type="Proteomes" id="UP000190837">
    <property type="component" value="Unassembled WGS sequence"/>
</dbReference>
<proteinExistence type="predicted"/>
<dbReference type="InterPro" id="IPR019302">
    <property type="entry name" value="CAP12/PCTIR_TIR_dom"/>
</dbReference>
<name>A0A1C3H727_9GAMM</name>
<accession>A0A1C3H727</accession>
<dbReference type="Pfam" id="PF10137">
    <property type="entry name" value="CAP12-PCTIR_TIR"/>
    <property type="match status" value="1"/>
</dbReference>
<dbReference type="GO" id="GO:0050135">
    <property type="term" value="F:NADP+ nucleosidase activity"/>
    <property type="evidence" value="ECO:0007669"/>
    <property type="project" value="InterPro"/>
</dbReference>
<dbReference type="EMBL" id="FKLO01000081">
    <property type="protein sequence ID" value="SAM71886.1"/>
    <property type="molecule type" value="Genomic_DNA"/>
</dbReference>
<protein>
    <submittedName>
        <fullName evidence="2">Predicted nucleotide-binding protein</fullName>
    </submittedName>
</protein>
<dbReference type="AlphaFoldDB" id="A0A1C3H727"/>